<dbReference type="SMART" id="SM00400">
    <property type="entry name" value="ZnF_CHCC"/>
    <property type="match status" value="1"/>
</dbReference>
<gene>
    <name evidence="12 17" type="primary">dnaG</name>
    <name evidence="17" type="ORF">H9726_05895</name>
</gene>
<proteinExistence type="inferred from homology"/>
<dbReference type="Pfam" id="PF08275">
    <property type="entry name" value="DNAG_N"/>
    <property type="match status" value="1"/>
</dbReference>
<feature type="region of interest" description="Disordered" evidence="15">
    <location>
        <begin position="428"/>
        <end position="453"/>
    </location>
</feature>
<keyword evidence="8 12" id="KW-0862">Zinc</keyword>
<dbReference type="Pfam" id="PF01807">
    <property type="entry name" value="Zn_ribbon_DnaG"/>
    <property type="match status" value="1"/>
</dbReference>
<keyword evidence="1 12" id="KW-0240">DNA-directed RNA polymerase</keyword>
<dbReference type="InterPro" id="IPR002694">
    <property type="entry name" value="Znf_CHC2"/>
</dbReference>
<dbReference type="CDD" id="cd03364">
    <property type="entry name" value="TOPRIM_DnaG_primases"/>
    <property type="match status" value="1"/>
</dbReference>
<evidence type="ECO:0000256" key="8">
    <source>
        <dbReference type="ARBA" id="ARBA00022833"/>
    </source>
</evidence>
<dbReference type="GO" id="GO:0008270">
    <property type="term" value="F:zinc ion binding"/>
    <property type="evidence" value="ECO:0007669"/>
    <property type="project" value="UniProtKB-UniRule"/>
</dbReference>
<reference evidence="17" key="2">
    <citation type="submission" date="2021-04" db="EMBL/GenBank/DDBJ databases">
        <authorList>
            <person name="Gilroy R."/>
        </authorList>
    </citation>
    <scope>NUCLEOTIDE SEQUENCE</scope>
    <source>
        <strain evidence="17">CHK192-19661</strain>
    </source>
</reference>
<evidence type="ECO:0000256" key="4">
    <source>
        <dbReference type="ARBA" id="ARBA00022695"/>
    </source>
</evidence>
<dbReference type="FunFam" id="3.90.580.10:FF:000001">
    <property type="entry name" value="DNA primase"/>
    <property type="match status" value="1"/>
</dbReference>
<keyword evidence="10 12" id="KW-0238">DNA-binding</keyword>
<organism evidence="17 18">
    <name type="scientific">Candidatus Borkfalkia avicola</name>
    <dbReference type="NCBI Taxonomy" id="2838503"/>
    <lineage>
        <taxon>Bacteria</taxon>
        <taxon>Bacillati</taxon>
        <taxon>Bacillota</taxon>
        <taxon>Clostridia</taxon>
        <taxon>Christensenellales</taxon>
        <taxon>Christensenellaceae</taxon>
        <taxon>Candidatus Borkfalkia</taxon>
    </lineage>
</organism>
<feature type="compositionally biased region" description="Basic and acidic residues" evidence="15">
    <location>
        <begin position="428"/>
        <end position="443"/>
    </location>
</feature>
<dbReference type="FunFam" id="3.40.1360.10:FF:000002">
    <property type="entry name" value="DNA primase"/>
    <property type="match status" value="1"/>
</dbReference>
<dbReference type="InterPro" id="IPR013264">
    <property type="entry name" value="DNAG_N"/>
</dbReference>
<keyword evidence="2 12" id="KW-0639">Primosome</keyword>
<comment type="cofactor">
    <cofactor evidence="12 13 14">
        <name>Zn(2+)</name>
        <dbReference type="ChEBI" id="CHEBI:29105"/>
    </cofactor>
    <text evidence="12 13 14">Binds 1 zinc ion per monomer.</text>
</comment>
<dbReference type="EMBL" id="DXCF01000031">
    <property type="protein sequence ID" value="HIZ10001.1"/>
    <property type="molecule type" value="Genomic_DNA"/>
</dbReference>
<dbReference type="AlphaFoldDB" id="A0A9D2IIP5"/>
<dbReference type="InterPro" id="IPR034151">
    <property type="entry name" value="TOPRIM_DnaG_bac"/>
</dbReference>
<evidence type="ECO:0000313" key="17">
    <source>
        <dbReference type="EMBL" id="HIZ10001.1"/>
    </source>
</evidence>
<reference evidence="17" key="1">
    <citation type="journal article" date="2021" name="PeerJ">
        <title>Extensive microbial diversity within the chicken gut microbiome revealed by metagenomics and culture.</title>
        <authorList>
            <person name="Gilroy R."/>
            <person name="Ravi A."/>
            <person name="Getino M."/>
            <person name="Pursley I."/>
            <person name="Horton D.L."/>
            <person name="Alikhan N.F."/>
            <person name="Baker D."/>
            <person name="Gharbi K."/>
            <person name="Hall N."/>
            <person name="Watson M."/>
            <person name="Adriaenssens E.M."/>
            <person name="Foster-Nyarko E."/>
            <person name="Jarju S."/>
            <person name="Secka A."/>
            <person name="Antonio M."/>
            <person name="Oren A."/>
            <person name="Chaudhuri R.R."/>
            <person name="La Ragione R."/>
            <person name="Hildebrand F."/>
            <person name="Pallen M.J."/>
        </authorList>
    </citation>
    <scope>NUCLEOTIDE SEQUENCE</scope>
    <source>
        <strain evidence="17">CHK192-19661</strain>
    </source>
</reference>
<evidence type="ECO:0000256" key="14">
    <source>
        <dbReference type="PIRSR" id="PIRSR002811-1"/>
    </source>
</evidence>
<dbReference type="Pfam" id="PF10410">
    <property type="entry name" value="DnaB_bind"/>
    <property type="match status" value="1"/>
</dbReference>
<evidence type="ECO:0000259" key="16">
    <source>
        <dbReference type="PROSITE" id="PS50880"/>
    </source>
</evidence>
<dbReference type="GO" id="GO:1990077">
    <property type="term" value="C:primosome complex"/>
    <property type="evidence" value="ECO:0007669"/>
    <property type="project" value="UniProtKB-KW"/>
</dbReference>
<dbReference type="Gene3D" id="3.90.580.10">
    <property type="entry name" value="Zinc finger, CHC2-type domain"/>
    <property type="match status" value="1"/>
</dbReference>
<dbReference type="InterPro" id="IPR030846">
    <property type="entry name" value="DnaG_bac"/>
</dbReference>
<dbReference type="Pfam" id="PF13155">
    <property type="entry name" value="Toprim_2"/>
    <property type="match status" value="1"/>
</dbReference>
<keyword evidence="7 12" id="KW-0863">Zinc-finger</keyword>
<dbReference type="GO" id="GO:0006269">
    <property type="term" value="P:DNA replication, synthesis of primer"/>
    <property type="evidence" value="ECO:0007669"/>
    <property type="project" value="UniProtKB-UniRule"/>
</dbReference>
<keyword evidence="5 12" id="KW-0235">DNA replication</keyword>
<accession>A0A9D2IIP5</accession>
<evidence type="ECO:0000256" key="5">
    <source>
        <dbReference type="ARBA" id="ARBA00022705"/>
    </source>
</evidence>
<evidence type="ECO:0000256" key="12">
    <source>
        <dbReference type="HAMAP-Rule" id="MF_00974"/>
    </source>
</evidence>
<keyword evidence="4 12" id="KW-0548">Nucleotidyltransferase</keyword>
<dbReference type="GO" id="GO:0000428">
    <property type="term" value="C:DNA-directed RNA polymerase complex"/>
    <property type="evidence" value="ECO:0007669"/>
    <property type="project" value="UniProtKB-KW"/>
</dbReference>
<dbReference type="SUPFAM" id="SSF56731">
    <property type="entry name" value="DNA primase core"/>
    <property type="match status" value="1"/>
</dbReference>
<comment type="function">
    <text evidence="12 13">RNA polymerase that catalyzes the synthesis of short RNA molecules used as primers for DNA polymerase during DNA replication.</text>
</comment>
<dbReference type="Proteomes" id="UP000824025">
    <property type="component" value="Unassembled WGS sequence"/>
</dbReference>
<dbReference type="InterPro" id="IPR050219">
    <property type="entry name" value="DnaG_primase"/>
</dbReference>
<evidence type="ECO:0000256" key="9">
    <source>
        <dbReference type="ARBA" id="ARBA00022842"/>
    </source>
</evidence>
<dbReference type="Gene3D" id="3.40.1360.10">
    <property type="match status" value="1"/>
</dbReference>
<feature type="zinc finger region" description="CHC2-type" evidence="12 14">
    <location>
        <begin position="40"/>
        <end position="64"/>
    </location>
</feature>
<evidence type="ECO:0000256" key="13">
    <source>
        <dbReference type="PIRNR" id="PIRNR002811"/>
    </source>
</evidence>
<protein>
    <recommendedName>
        <fullName evidence="12 13">DNA primase</fullName>
        <ecNumber evidence="12">2.7.7.101</ecNumber>
    </recommendedName>
</protein>
<evidence type="ECO:0000256" key="3">
    <source>
        <dbReference type="ARBA" id="ARBA00022679"/>
    </source>
</evidence>
<sequence length="593" mass="65882">MAKGLDPEFLSQLKSKTDIVELISAYVPLERKGGNWWGRCPFHHEKTPSFSVNAEGQFYHCFGCGVSGDVITFVREIENVDFMDAVRILAERAKMPVPESNFDTEETARLKKKRDNILKILRAAAHFYLNNLNSGKADAHVQYILDRKIPSPVVRKFGLGASLDFYSLPQYLLGEGFSKEDVVDSGAVAVSEKNGRLVDALGGRLIFPVINAFGDVVAFGGRVLGKTDFAKYKNTRETLVFDKSKNLYNINQVKKLKKAAGLHDIIIVEGYMDTISLFQAGFTNVVASMGTSLTKEQARLAKRYAENAYISYDGDFAGQKGAVRGLEILRDEGINVRVVPLPEGLDPDDVVKRQGSEGYRRCLDAAMPLIDFKLEVVRRKHDLTKTEGKRACIAESLKVIAEAESESVKEDLLKQLRDSTGVTYESLKRDLQSAEEGVPRPESSDPAPLPEESGDGVAKACRFILASVLFGAKYAKKFDLSGVRFDDPVHNKIANYIRERQEKGEQPRASALFDIFSPDTPELSAVLDLSLGDSLEGVGAAKYFEDCLRTVERARLQEEMNRLSRLCDAETDVARKREMTRSLLSLAVKLKNL</sequence>
<evidence type="ECO:0000256" key="11">
    <source>
        <dbReference type="ARBA" id="ARBA00023163"/>
    </source>
</evidence>
<keyword evidence="9" id="KW-0460">Magnesium</keyword>
<dbReference type="Gene3D" id="3.90.980.10">
    <property type="entry name" value="DNA primase, catalytic core, N-terminal domain"/>
    <property type="match status" value="1"/>
</dbReference>
<dbReference type="HAMAP" id="MF_00974">
    <property type="entry name" value="DNA_primase_DnaG"/>
    <property type="match status" value="1"/>
</dbReference>
<comment type="similarity">
    <text evidence="12 13">Belongs to the DnaG primase family.</text>
</comment>
<dbReference type="InterPro" id="IPR019475">
    <property type="entry name" value="DNA_primase_DnaB-bd"/>
</dbReference>
<dbReference type="PANTHER" id="PTHR30313:SF2">
    <property type="entry name" value="DNA PRIMASE"/>
    <property type="match status" value="1"/>
</dbReference>
<dbReference type="NCBIfam" id="TIGR01391">
    <property type="entry name" value="dnaG"/>
    <property type="match status" value="1"/>
</dbReference>
<dbReference type="InterPro" id="IPR006295">
    <property type="entry name" value="DNA_primase_DnaG"/>
</dbReference>
<keyword evidence="11 12" id="KW-0804">Transcription</keyword>
<dbReference type="GO" id="GO:0003899">
    <property type="term" value="F:DNA-directed RNA polymerase activity"/>
    <property type="evidence" value="ECO:0007669"/>
    <property type="project" value="UniProtKB-UniRule"/>
</dbReference>
<dbReference type="SUPFAM" id="SSF57783">
    <property type="entry name" value="Zinc beta-ribbon"/>
    <property type="match status" value="1"/>
</dbReference>
<evidence type="ECO:0000256" key="7">
    <source>
        <dbReference type="ARBA" id="ARBA00022771"/>
    </source>
</evidence>
<dbReference type="EC" id="2.7.7.101" evidence="12"/>
<evidence type="ECO:0000256" key="15">
    <source>
        <dbReference type="SAM" id="MobiDB-lite"/>
    </source>
</evidence>
<comment type="domain">
    <text evidence="12">Contains an N-terminal zinc-binding domain, a central core domain that contains the primase activity, and a C-terminal DnaB-binding domain.</text>
</comment>
<evidence type="ECO:0000256" key="2">
    <source>
        <dbReference type="ARBA" id="ARBA00022515"/>
    </source>
</evidence>
<comment type="subunit">
    <text evidence="12">Monomer. Interacts with DnaB.</text>
</comment>
<dbReference type="InterPro" id="IPR006171">
    <property type="entry name" value="TOPRIM_dom"/>
</dbReference>
<dbReference type="Gene3D" id="1.10.860.10">
    <property type="entry name" value="DNAb Helicase, Chain A"/>
    <property type="match status" value="1"/>
</dbReference>
<evidence type="ECO:0000256" key="10">
    <source>
        <dbReference type="ARBA" id="ARBA00023125"/>
    </source>
</evidence>
<comment type="caution">
    <text evidence="17">The sequence shown here is derived from an EMBL/GenBank/DDBJ whole genome shotgun (WGS) entry which is preliminary data.</text>
</comment>
<dbReference type="PROSITE" id="PS50880">
    <property type="entry name" value="TOPRIM"/>
    <property type="match status" value="1"/>
</dbReference>
<keyword evidence="6 12" id="KW-0479">Metal-binding</keyword>
<evidence type="ECO:0000313" key="18">
    <source>
        <dbReference type="Proteomes" id="UP000824025"/>
    </source>
</evidence>
<dbReference type="InterPro" id="IPR016136">
    <property type="entry name" value="DNA_helicase_N/primase_C"/>
</dbReference>
<name>A0A9D2IIP5_9FIRM</name>
<comment type="catalytic activity">
    <reaction evidence="12">
        <text>ssDNA + n NTP = ssDNA/pppN(pN)n-1 hybrid + (n-1) diphosphate.</text>
        <dbReference type="EC" id="2.7.7.101"/>
    </reaction>
</comment>
<dbReference type="PANTHER" id="PTHR30313">
    <property type="entry name" value="DNA PRIMASE"/>
    <property type="match status" value="1"/>
</dbReference>
<dbReference type="PIRSF" id="PIRSF002811">
    <property type="entry name" value="DnaG"/>
    <property type="match status" value="1"/>
</dbReference>
<dbReference type="SMART" id="SM00493">
    <property type="entry name" value="TOPRIM"/>
    <property type="match status" value="1"/>
</dbReference>
<dbReference type="InterPro" id="IPR036977">
    <property type="entry name" value="DNA_primase_Znf_CHC2"/>
</dbReference>
<evidence type="ECO:0000256" key="1">
    <source>
        <dbReference type="ARBA" id="ARBA00022478"/>
    </source>
</evidence>
<dbReference type="InterPro" id="IPR037068">
    <property type="entry name" value="DNA_primase_core_N_sf"/>
</dbReference>
<dbReference type="GO" id="GO:0003677">
    <property type="term" value="F:DNA binding"/>
    <property type="evidence" value="ECO:0007669"/>
    <property type="project" value="UniProtKB-KW"/>
</dbReference>
<keyword evidence="3 12" id="KW-0808">Transferase</keyword>
<dbReference type="GO" id="GO:0005737">
    <property type="term" value="C:cytoplasm"/>
    <property type="evidence" value="ECO:0007669"/>
    <property type="project" value="TreeGrafter"/>
</dbReference>
<feature type="domain" description="Toprim" evidence="16">
    <location>
        <begin position="263"/>
        <end position="344"/>
    </location>
</feature>
<evidence type="ECO:0000256" key="6">
    <source>
        <dbReference type="ARBA" id="ARBA00022723"/>
    </source>
</evidence>